<feature type="region of interest" description="Disordered" evidence="1">
    <location>
        <begin position="208"/>
        <end position="347"/>
    </location>
</feature>
<feature type="compositionally biased region" description="Acidic residues" evidence="1">
    <location>
        <begin position="333"/>
        <end position="342"/>
    </location>
</feature>
<comment type="caution">
    <text evidence="2">The sequence shown here is derived from an EMBL/GenBank/DDBJ whole genome shotgun (WGS) entry which is preliminary data.</text>
</comment>
<dbReference type="OrthoDB" id="4087010at2759"/>
<protein>
    <submittedName>
        <fullName evidence="2">Uncharacterized protein</fullName>
    </submittedName>
</protein>
<feature type="non-terminal residue" evidence="2">
    <location>
        <position position="1"/>
    </location>
</feature>
<accession>M3IVS4</accession>
<feature type="compositionally biased region" description="Basic residues" evidence="1">
    <location>
        <begin position="258"/>
        <end position="273"/>
    </location>
</feature>
<dbReference type="HOGENOM" id="CLU_056578_0_0_1"/>
<feature type="compositionally biased region" description="Basic and acidic residues" evidence="1">
    <location>
        <begin position="127"/>
        <end position="142"/>
    </location>
</feature>
<dbReference type="Proteomes" id="UP000011777">
    <property type="component" value="Unassembled WGS sequence"/>
</dbReference>
<keyword evidence="3" id="KW-1185">Reference proteome</keyword>
<dbReference type="OMA" id="NIHVHAQ"/>
<dbReference type="EMBL" id="AOGT01000134">
    <property type="protein sequence ID" value="EMG50736.1"/>
    <property type="molecule type" value="Genomic_DNA"/>
</dbReference>
<feature type="compositionally biased region" description="Basic and acidic residues" evidence="1">
    <location>
        <begin position="360"/>
        <end position="370"/>
    </location>
</feature>
<feature type="compositionally biased region" description="Acidic residues" evidence="1">
    <location>
        <begin position="371"/>
        <end position="406"/>
    </location>
</feature>
<dbReference type="AlphaFoldDB" id="M3IVS4"/>
<gene>
    <name evidence="2" type="ORF">G210_1279</name>
</gene>
<proteinExistence type="predicted"/>
<evidence type="ECO:0000256" key="1">
    <source>
        <dbReference type="SAM" id="MobiDB-lite"/>
    </source>
</evidence>
<feature type="region of interest" description="Disordered" evidence="1">
    <location>
        <begin position="360"/>
        <end position="406"/>
    </location>
</feature>
<evidence type="ECO:0000313" key="3">
    <source>
        <dbReference type="Proteomes" id="UP000011777"/>
    </source>
</evidence>
<organism evidence="2 3">
    <name type="scientific">Candida maltosa (strain Xu316)</name>
    <name type="common">Yeast</name>
    <dbReference type="NCBI Taxonomy" id="1245528"/>
    <lineage>
        <taxon>Eukaryota</taxon>
        <taxon>Fungi</taxon>
        <taxon>Dikarya</taxon>
        <taxon>Ascomycota</taxon>
        <taxon>Saccharomycotina</taxon>
        <taxon>Pichiomycetes</taxon>
        <taxon>Debaryomycetaceae</taxon>
        <taxon>Candida/Lodderomyces clade</taxon>
        <taxon>Candida</taxon>
    </lineage>
</organism>
<name>M3IVS4_CANMX</name>
<feature type="region of interest" description="Disordered" evidence="1">
    <location>
        <begin position="127"/>
        <end position="148"/>
    </location>
</feature>
<feature type="compositionally biased region" description="Polar residues" evidence="1">
    <location>
        <begin position="292"/>
        <end position="323"/>
    </location>
</feature>
<dbReference type="eggNOG" id="ENOG502RQ0W">
    <property type="taxonomic scope" value="Eukaryota"/>
</dbReference>
<evidence type="ECO:0000313" key="2">
    <source>
        <dbReference type="EMBL" id="EMG50736.1"/>
    </source>
</evidence>
<sequence>MSIVSPHNNDKSIFHIDEMVWTTQKDQLLVDYVTNYYQNLKDTRVFYKNLEWNNIYDLVGITDQEFLRLKIDEIYDNIVSSYMSDEFNIDELVTHWRSKKNPIFQEVAQMIEVIGLDLFKLEEEKVNDTPKQEEDTKNEEGQVKQSKKIVAPPVPKLTKTERRLSLDLMHSGPSLGINRESQLSKPSIASTTNINVLAKSETTINKSGEFKQLPLQKKRFPSKPQLPTTSPHAMIRKRRTSMVDEQLPLYIRNQLNKNRPRQKLTPKPSKHQITKIPSADSSSRGSLKKPSRLQNLVSNSQSLYAHTKDVTNSAKASPVNTFDSEQRSHYYSDESDDDDDDNKEYISPDSLTRYFGLHIEHEEEGEHGVTDDEEDEEDDEEEDDDDDEDHDFVNVGDDDDDYLFKI</sequence>
<reference evidence="2 3" key="1">
    <citation type="submission" date="2013-02" db="EMBL/GenBank/DDBJ databases">
        <title>Genome sequence of Candida maltosa Xu316, a potential industrial strain for xylitol and ethanol production.</title>
        <authorList>
            <person name="Yu J."/>
            <person name="Wang Q."/>
            <person name="Geng X."/>
            <person name="Bao W."/>
            <person name="He P."/>
            <person name="Cai J."/>
        </authorList>
    </citation>
    <scope>NUCLEOTIDE SEQUENCE [LARGE SCALE GENOMIC DNA]</scope>
    <source>
        <strain evidence="3">Xu316</strain>
    </source>
</reference>